<dbReference type="InterPro" id="IPR005160">
    <property type="entry name" value="Ku_C"/>
</dbReference>
<evidence type="ECO:0000313" key="27">
    <source>
        <dbReference type="Ensembl" id="ENSXETP00000087198"/>
    </source>
</evidence>
<dbReference type="InterPro" id="IPR006164">
    <property type="entry name" value="DNA_bd_Ku70/Ku80"/>
</dbReference>
<evidence type="ECO:0000256" key="13">
    <source>
        <dbReference type="ARBA" id="ARBA00022806"/>
    </source>
</evidence>
<sequence>MASSPLKMEQKTYLCTFLNQKMNEWGEYFVKEEDEDDEEQEEGERDAGVFRFAGRDSLIFLIDASKPMFESTGDELTPFDLTLQCIRSVYASKIISSDHDLLSVVFFGTRESNNCDPFKHLCVLHDLDTPGAKRILDLDKYKEEKGRALFRDTIGCGGDFSLGEALWLCSNLFSNVKVKMSHKRIMLFTNEDNPHANDQAKAKQARAKAEDLREMGIFLDLMHLEKPEGFDISLFYRDIVNTAEDQDLGVQFKASEKLDDLLKKVRAKEAKKRALARLTLKLGPDVGLTVGIYNLVQKAVKPPTVKLYRESNEPVKTKTRIFHSNTGSLLLPSDTKRSQTYGNRQIVLEKDETEQLKRFDEPSLVLIGFKPITFLKKHHFTRPAQFIYPEESLINGSTTLFHALLLRCLAQQVMAICRYTPRRNTPPRFVALVPQDEELDDQNIQSKPPGFNLVFLPFADDIRKIDPPEKITANEEQVDKMKEIVHKLRFNFRSDSFENPVLQQHFRNLEALALDMLEPEPIEDLTLPKVEMIDRRLGTLVEEFKELVYPPGYNPEGKAVKRKQAGDSDSRAEKKAKADISISEDDLRSYVEKGTLGKLTVPVLKEACRGYKLKGSKKQELVDSLVEYFKKN</sequence>
<keyword evidence="13" id="KW-0347">Helicase</keyword>
<organism evidence="27">
    <name type="scientific">Xenopus tropicalis</name>
    <name type="common">Western clawed frog</name>
    <name type="synonym">Silurana tropicalis</name>
    <dbReference type="NCBI Taxonomy" id="8364"/>
    <lineage>
        <taxon>Eukaryota</taxon>
        <taxon>Metazoa</taxon>
        <taxon>Chordata</taxon>
        <taxon>Craniata</taxon>
        <taxon>Vertebrata</taxon>
        <taxon>Euteleostomi</taxon>
        <taxon>Amphibia</taxon>
        <taxon>Batrachia</taxon>
        <taxon>Anura</taxon>
        <taxon>Pipoidea</taxon>
        <taxon>Pipidae</taxon>
        <taxon>Xenopodinae</taxon>
        <taxon>Xenopus</taxon>
        <taxon>Silurana</taxon>
    </lineage>
</organism>
<dbReference type="GO" id="GO:0000723">
    <property type="term" value="P:telomere maintenance"/>
    <property type="evidence" value="ECO:0007669"/>
    <property type="project" value="InterPro"/>
</dbReference>
<feature type="compositionally biased region" description="Basic and acidic residues" evidence="25">
    <location>
        <begin position="564"/>
        <end position="578"/>
    </location>
</feature>
<evidence type="ECO:0000256" key="18">
    <source>
        <dbReference type="ARBA" id="ARBA00023125"/>
    </source>
</evidence>
<dbReference type="InterPro" id="IPR016194">
    <property type="entry name" value="SPOC-like_C_dom_sf"/>
</dbReference>
<evidence type="ECO:0000256" key="2">
    <source>
        <dbReference type="ARBA" id="ARBA00004496"/>
    </source>
</evidence>
<evidence type="ECO:0000256" key="24">
    <source>
        <dbReference type="ARBA" id="ARBA00083706"/>
    </source>
</evidence>
<evidence type="ECO:0000256" key="11">
    <source>
        <dbReference type="ARBA" id="ARBA00022765"/>
    </source>
</evidence>
<dbReference type="InterPro" id="IPR047087">
    <property type="entry name" value="KU70_core_dom"/>
</dbReference>
<reference evidence="27" key="1">
    <citation type="journal article" date="2010" name="Science">
        <title>The genome of the Western clawed frog Xenopus tropicalis.</title>
        <authorList>
            <person name="Hellsten U."/>
            <person name="Harland R.M."/>
            <person name="Gilchrist M.J."/>
            <person name="Hendrix D."/>
            <person name="Jurka J."/>
            <person name="Kapitonov V."/>
            <person name="Ovcharenko I."/>
            <person name="Putnam N.H."/>
            <person name="Shu S."/>
            <person name="Taher L."/>
            <person name="Blitz I.L."/>
            <person name="Blumberg B."/>
            <person name="Dichmann D.S."/>
            <person name="Dubchak I."/>
            <person name="Amaya E."/>
            <person name="Detter J.C."/>
            <person name="Fletcher R."/>
            <person name="Gerhard D.S."/>
            <person name="Goodstein D."/>
            <person name="Graves T."/>
            <person name="Grigoriev I.V."/>
            <person name="Grimwood J."/>
            <person name="Kawashima T."/>
            <person name="Lindquist E."/>
            <person name="Lucas S.M."/>
            <person name="Mead P.E."/>
            <person name="Mitros T."/>
            <person name="Ogino H."/>
            <person name="Ohta Y."/>
            <person name="Poliakov A.V."/>
            <person name="Pollet N."/>
            <person name="Robert J."/>
            <person name="Salamov A."/>
            <person name="Sater A.K."/>
            <person name="Schmutz J."/>
            <person name="Terry A."/>
            <person name="Vize P.D."/>
            <person name="Warren W.C."/>
            <person name="Wells D."/>
            <person name="Wills A."/>
            <person name="Wilson R.K."/>
            <person name="Zimmerman L.B."/>
            <person name="Zorn A.M."/>
            <person name="Grainger R."/>
            <person name="Grammer T."/>
            <person name="Khokha M.K."/>
            <person name="Richardson P.M."/>
            <person name="Rokhsar D.S."/>
        </authorList>
    </citation>
    <scope>NUCLEOTIDE SEQUENCE [LARGE SCALE GENOMIC DNA]</scope>
    <source>
        <strain evidence="27">Nigerian</strain>
    </source>
</reference>
<evidence type="ECO:0000256" key="15">
    <source>
        <dbReference type="ARBA" id="ARBA00022843"/>
    </source>
</evidence>
<evidence type="ECO:0000256" key="10">
    <source>
        <dbReference type="ARBA" id="ARBA00022763"/>
    </source>
</evidence>
<evidence type="ECO:0000259" key="26">
    <source>
        <dbReference type="SMART" id="SM00559"/>
    </source>
</evidence>
<evidence type="ECO:0000256" key="8">
    <source>
        <dbReference type="ARBA" id="ARBA00022588"/>
    </source>
</evidence>
<dbReference type="InterPro" id="IPR036465">
    <property type="entry name" value="vWFA_dom_sf"/>
</dbReference>
<dbReference type="FunFam" id="2.40.290.10:FF:000010">
    <property type="entry name" value="X-ray repair cross-complementing protein 6"/>
    <property type="match status" value="1"/>
</dbReference>
<keyword evidence="7" id="KW-1017">Isopeptide bond</keyword>
<name>A0A6I8S373_XENTR</name>
<evidence type="ECO:0000256" key="7">
    <source>
        <dbReference type="ARBA" id="ARBA00022499"/>
    </source>
</evidence>
<dbReference type="FunCoup" id="A0A6I8S373">
    <property type="interactions" value="2328"/>
</dbReference>
<keyword evidence="19" id="KW-0233">DNA recombination</keyword>
<keyword evidence="11" id="KW-0013">ADP-ribosylation</keyword>
<dbReference type="Pfam" id="PF02735">
    <property type="entry name" value="Ku"/>
    <property type="match status" value="1"/>
</dbReference>
<protein>
    <recommendedName>
        <fullName evidence="23">X-ray repair cross-complementing protein 6</fullName>
        <ecNumber evidence="4">3.6.4.12</ecNumber>
    </recommendedName>
    <alternativeName>
        <fullName evidence="24">CTC box-binding factor 75 kDa subunit</fullName>
    </alternativeName>
</protein>
<keyword evidence="5" id="KW-0488">Methylation</keyword>
<evidence type="ECO:0000256" key="6">
    <source>
        <dbReference type="ARBA" id="ARBA00022490"/>
    </source>
</evidence>
<dbReference type="GO" id="GO:0006303">
    <property type="term" value="P:double-strand break repair via nonhomologous end joining"/>
    <property type="evidence" value="ECO:0007669"/>
    <property type="project" value="InterPro"/>
</dbReference>
<evidence type="ECO:0000256" key="3">
    <source>
        <dbReference type="ARBA" id="ARBA00005240"/>
    </source>
</evidence>
<keyword evidence="14" id="KW-0067">ATP-binding</keyword>
<dbReference type="PANTHER" id="PTHR12604">
    <property type="entry name" value="KU AUTOANTIGEN DNA HELICASE"/>
    <property type="match status" value="1"/>
</dbReference>
<evidence type="ECO:0000256" key="19">
    <source>
        <dbReference type="ARBA" id="ARBA00023172"/>
    </source>
</evidence>
<keyword evidence="17" id="KW-0007">Acetylation</keyword>
<keyword evidence="20" id="KW-0234">DNA repair</keyword>
<evidence type="ECO:0000256" key="22">
    <source>
        <dbReference type="ARBA" id="ARBA00047995"/>
    </source>
</evidence>
<dbReference type="GO" id="GO:0042162">
    <property type="term" value="F:telomeric DNA binding"/>
    <property type="evidence" value="ECO:0007669"/>
    <property type="project" value="InterPro"/>
</dbReference>
<dbReference type="SMART" id="SM00559">
    <property type="entry name" value="Ku78"/>
    <property type="match status" value="1"/>
</dbReference>
<dbReference type="GeneTree" id="ENSGT00940000153239"/>
<comment type="subcellular location">
    <subcellularLocation>
        <location evidence="2">Cytoplasm</location>
    </subcellularLocation>
    <subcellularLocation>
        <location evidence="1">Nucleus</location>
    </subcellularLocation>
</comment>
<dbReference type="Gene3D" id="1.10.720.30">
    <property type="entry name" value="SAP domain"/>
    <property type="match status" value="1"/>
</dbReference>
<keyword evidence="8" id="KW-0399">Innate immunity</keyword>
<dbReference type="EC" id="3.6.4.12" evidence="4"/>
<keyword evidence="21" id="KW-0539">Nucleus</keyword>
<dbReference type="SUPFAM" id="SSF53300">
    <property type="entry name" value="vWA-like"/>
    <property type="match status" value="1"/>
</dbReference>
<evidence type="ECO:0000256" key="20">
    <source>
        <dbReference type="ARBA" id="ARBA00023204"/>
    </source>
</evidence>
<dbReference type="GO" id="GO:0016787">
    <property type="term" value="F:hydrolase activity"/>
    <property type="evidence" value="ECO:0007669"/>
    <property type="project" value="UniProtKB-KW"/>
</dbReference>
<dbReference type="InterPro" id="IPR005161">
    <property type="entry name" value="Ku_N"/>
</dbReference>
<dbReference type="FunFam" id="3.40.50.410:FF:000080">
    <property type="entry name" value="X-ray repair-complementing defective repair in Chinese hamster cells 6"/>
    <property type="match status" value="1"/>
</dbReference>
<dbReference type="GO" id="GO:0006310">
    <property type="term" value="P:DNA recombination"/>
    <property type="evidence" value="ECO:0007669"/>
    <property type="project" value="UniProtKB-KW"/>
</dbReference>
<dbReference type="CDD" id="cd01458">
    <property type="entry name" value="vWA_ku"/>
    <property type="match status" value="1"/>
</dbReference>
<evidence type="ECO:0000256" key="4">
    <source>
        <dbReference type="ARBA" id="ARBA00012551"/>
    </source>
</evidence>
<dbReference type="Xenbase" id="XB-GENE-970899">
    <property type="gene designation" value="xrcc6"/>
</dbReference>
<dbReference type="PANTHER" id="PTHR12604:SF2">
    <property type="entry name" value="X-RAY REPAIR CROSS-COMPLEMENTING PROTEIN 6"/>
    <property type="match status" value="1"/>
</dbReference>
<feature type="region of interest" description="Disordered" evidence="25">
    <location>
        <begin position="555"/>
        <end position="578"/>
    </location>
</feature>
<dbReference type="Gene3D" id="3.40.50.410">
    <property type="entry name" value="von Willebrand factor, type A domain"/>
    <property type="match status" value="1"/>
</dbReference>
<dbReference type="InParanoid" id="A0A6I8S373"/>
<dbReference type="InterPro" id="IPR006165">
    <property type="entry name" value="Ku70"/>
</dbReference>
<feature type="domain" description="Ku" evidence="26">
    <location>
        <begin position="327"/>
        <end position="473"/>
    </location>
</feature>
<dbReference type="Bgee" id="ENSXETG00000004548">
    <property type="expression patterns" value="Expressed in mesonephros and 14 other cell types or tissues"/>
</dbReference>
<dbReference type="Gene3D" id="2.40.290.10">
    <property type="match status" value="1"/>
</dbReference>
<keyword evidence="18" id="KW-0238">DNA-binding</keyword>
<dbReference type="GO" id="GO:0010212">
    <property type="term" value="P:response to ionizing radiation"/>
    <property type="evidence" value="ECO:0007669"/>
    <property type="project" value="UniProtKB-ARBA"/>
</dbReference>
<keyword evidence="10" id="KW-0227">DNA damage</keyword>
<keyword evidence="6" id="KW-0963">Cytoplasm</keyword>
<evidence type="ECO:0000256" key="23">
    <source>
        <dbReference type="ARBA" id="ARBA00071962"/>
    </source>
</evidence>
<evidence type="ECO:0000256" key="12">
    <source>
        <dbReference type="ARBA" id="ARBA00022801"/>
    </source>
</evidence>
<dbReference type="Ensembl" id="ENSXETT00000083221">
    <property type="protein sequence ID" value="ENSXETP00000087198"/>
    <property type="gene ID" value="ENSXETG00000004548"/>
</dbReference>
<evidence type="ECO:0000256" key="1">
    <source>
        <dbReference type="ARBA" id="ARBA00004123"/>
    </source>
</evidence>
<dbReference type="SUPFAM" id="SSF100939">
    <property type="entry name" value="SPOC domain-like"/>
    <property type="match status" value="1"/>
</dbReference>
<dbReference type="GO" id="GO:0003690">
    <property type="term" value="F:double-stranded DNA binding"/>
    <property type="evidence" value="ECO:0007669"/>
    <property type="project" value="UniProtKB-ARBA"/>
</dbReference>
<comment type="catalytic activity">
    <reaction evidence="22">
        <text>ATP + H2O = ADP + phosphate + H(+)</text>
        <dbReference type="Rhea" id="RHEA:13065"/>
        <dbReference type="ChEBI" id="CHEBI:15377"/>
        <dbReference type="ChEBI" id="CHEBI:15378"/>
        <dbReference type="ChEBI" id="CHEBI:30616"/>
        <dbReference type="ChEBI" id="CHEBI:43474"/>
        <dbReference type="ChEBI" id="CHEBI:456216"/>
        <dbReference type="EC" id="3.6.4.12"/>
    </reaction>
</comment>
<keyword evidence="16" id="KW-0391">Immunity</keyword>
<dbReference type="GO" id="GO:0005737">
    <property type="term" value="C:cytoplasm"/>
    <property type="evidence" value="ECO:0007669"/>
    <property type="project" value="UniProtKB-SubCell"/>
</dbReference>
<evidence type="ECO:0000256" key="17">
    <source>
        <dbReference type="ARBA" id="ARBA00022990"/>
    </source>
</evidence>
<dbReference type="Gene3D" id="4.10.970.10">
    <property type="entry name" value="Ku70, bridge and pillars"/>
    <property type="match status" value="1"/>
</dbReference>
<dbReference type="GO" id="GO:0005524">
    <property type="term" value="F:ATP binding"/>
    <property type="evidence" value="ECO:0007669"/>
    <property type="project" value="UniProtKB-KW"/>
</dbReference>
<dbReference type="FunFam" id="4.10.970.10:FF:000001">
    <property type="entry name" value="X-ray repair cross-complementing protein 6 isoform X1"/>
    <property type="match status" value="1"/>
</dbReference>
<dbReference type="FunFam" id="1.10.1600.10:FF:000001">
    <property type="entry name" value="X-ray repair cross-complementing protein 6 isoform X2"/>
    <property type="match status" value="1"/>
</dbReference>
<evidence type="ECO:0000256" key="25">
    <source>
        <dbReference type="SAM" id="MobiDB-lite"/>
    </source>
</evidence>
<keyword evidence="12" id="KW-0378">Hydrolase</keyword>
<keyword evidence="15" id="KW-0832">Ubl conjugation</keyword>
<evidence type="ECO:0000256" key="21">
    <source>
        <dbReference type="ARBA" id="ARBA00023242"/>
    </source>
</evidence>
<dbReference type="GO" id="GO:0003684">
    <property type="term" value="F:damaged DNA binding"/>
    <property type="evidence" value="ECO:0007669"/>
    <property type="project" value="InterPro"/>
</dbReference>
<dbReference type="InterPro" id="IPR036361">
    <property type="entry name" value="SAP_dom_sf"/>
</dbReference>
<evidence type="ECO:0000256" key="16">
    <source>
        <dbReference type="ARBA" id="ARBA00022859"/>
    </source>
</evidence>
<evidence type="ECO:0000256" key="9">
    <source>
        <dbReference type="ARBA" id="ARBA00022741"/>
    </source>
</evidence>
<dbReference type="Gene3D" id="1.10.1600.10">
    <property type="match status" value="1"/>
</dbReference>
<proteinExistence type="inferred from homology"/>
<dbReference type="FunFam" id="1.10.720.30:FF:000007">
    <property type="entry name" value="X-ray repair cross complementing 6"/>
    <property type="match status" value="1"/>
</dbReference>
<dbReference type="GO" id="GO:0003678">
    <property type="term" value="F:DNA helicase activity"/>
    <property type="evidence" value="ECO:0007669"/>
    <property type="project" value="UniProtKB-EC"/>
</dbReference>
<keyword evidence="9" id="KW-0547">Nucleotide-binding</keyword>
<dbReference type="SUPFAM" id="SSF68906">
    <property type="entry name" value="SAP domain"/>
    <property type="match status" value="1"/>
</dbReference>
<evidence type="ECO:0000256" key="14">
    <source>
        <dbReference type="ARBA" id="ARBA00022840"/>
    </source>
</evidence>
<evidence type="ECO:0000256" key="5">
    <source>
        <dbReference type="ARBA" id="ARBA00022481"/>
    </source>
</evidence>
<reference evidence="27" key="2">
    <citation type="submission" date="2020-05" db="UniProtKB">
        <authorList>
            <consortium name="Ensembl"/>
        </authorList>
    </citation>
    <scope>IDENTIFICATION</scope>
</reference>
<dbReference type="AlphaFoldDB" id="A0A6I8S373"/>
<dbReference type="Pfam" id="PF03730">
    <property type="entry name" value="Ku_C"/>
    <property type="match status" value="1"/>
</dbReference>
<dbReference type="InterPro" id="IPR027388">
    <property type="entry name" value="Ku70_bridge/pillars_dom_sf"/>
</dbReference>
<gene>
    <name evidence="27" type="primary">xrcc6</name>
</gene>
<dbReference type="GO" id="GO:0002684">
    <property type="term" value="P:positive regulation of immune system process"/>
    <property type="evidence" value="ECO:0007669"/>
    <property type="project" value="UniProtKB-ARBA"/>
</dbReference>
<dbReference type="NCBIfam" id="TIGR00578">
    <property type="entry name" value="ku70"/>
    <property type="match status" value="1"/>
</dbReference>
<accession>A0A6I8S373</accession>
<dbReference type="GO" id="GO:0043564">
    <property type="term" value="C:Ku70:Ku80 complex"/>
    <property type="evidence" value="ECO:0007669"/>
    <property type="project" value="InterPro"/>
</dbReference>
<dbReference type="PIRSF" id="PIRSF003033">
    <property type="entry name" value="Ku70"/>
    <property type="match status" value="1"/>
</dbReference>
<dbReference type="GO" id="GO:0045087">
    <property type="term" value="P:innate immune response"/>
    <property type="evidence" value="ECO:0007669"/>
    <property type="project" value="UniProtKB-KW"/>
</dbReference>
<comment type="similarity">
    <text evidence="3">Belongs to the ku70 family.</text>
</comment>
<dbReference type="Pfam" id="PF03731">
    <property type="entry name" value="Ku_N"/>
    <property type="match status" value="1"/>
</dbReference>
<dbReference type="CDD" id="cd00788">
    <property type="entry name" value="KU70"/>
    <property type="match status" value="1"/>
</dbReference>